<organism evidence="10 11">
    <name type="scientific">Mogibacterium pumilum</name>
    <dbReference type="NCBI Taxonomy" id="86332"/>
    <lineage>
        <taxon>Bacteria</taxon>
        <taxon>Bacillati</taxon>
        <taxon>Bacillota</taxon>
        <taxon>Clostridia</taxon>
        <taxon>Peptostreptococcales</taxon>
        <taxon>Anaerovoracaceae</taxon>
        <taxon>Mogibacterium</taxon>
    </lineage>
</organism>
<dbReference type="GO" id="GO:0003746">
    <property type="term" value="F:translation elongation factor activity"/>
    <property type="evidence" value="ECO:0007669"/>
    <property type="project" value="UniProtKB-KW"/>
</dbReference>
<dbReference type="InterPro" id="IPR031157">
    <property type="entry name" value="G_TR_CS"/>
</dbReference>
<dbReference type="CDD" id="cd03696">
    <property type="entry name" value="SelB_II"/>
    <property type="match status" value="1"/>
</dbReference>
<dbReference type="PROSITE" id="PS00301">
    <property type="entry name" value="G_TR_1"/>
    <property type="match status" value="1"/>
</dbReference>
<dbReference type="PANTHER" id="PTHR43721:SF22">
    <property type="entry name" value="ELONGATION FACTOR TU, MITOCHONDRIAL"/>
    <property type="match status" value="1"/>
</dbReference>
<sequence>MKNVIIGTAGHVDHGKTQLIKALSGIDTDRLSEEKKRGITIELGFAHIDNDAGYNIGVIDVPGHEKFIKNMLAGISGVDFVLFVVAADEGIMPQTKEHFEILQALGIDDGIVAITKKDMVDEEWLEMLFEDVKDFFKDSFLESKPMIAVSSKTGENIDALKAEILKKCDRESKRREEPELFRLPIDRTFSMQGFGTVVTGTLVDGVLRLNDEMIIYPEDVTVKVRGIQTYGSDTDEAVAGQRTAVNLSGIKKENAPRGSVLAAPGAVTVTNMLDAEMGVFKSSDRQILNNSRVHLHTGSKEVLAKVIIMDREVMVSGDKAYVQFRLEEPIAIRRGDKFIVRFYSPVITIGGGRILDANPEKHKRNREDVMTEFEILASGDVDEIVYLKAGKWKYYKERELGQELGLTEAEARHIIKSLADHGRVLILADGSIVSEDKLKVLGDTLSQIIDEYHSQNPMVEGIPKRELLSRLKEYRHIEDDKLGQAIIYKFLDSGMLEDKEKTISLAGFKVEFSDEQLALMDKISQMYSEAGVETIKNEEIYKLVGDKNVASALQAELISQGKIFKLDASYYIDTKAWDIAVAAGRELGIEKPEGFTLAEYRDKLEISRKFASILLSALDKYGITVFNGEYRKTIK</sequence>
<proteinExistence type="predicted"/>
<dbReference type="RefSeq" id="WP_094233894.1">
    <property type="nucleotide sequence ID" value="NZ_CP016199.1"/>
</dbReference>
<dbReference type="InterPro" id="IPR009001">
    <property type="entry name" value="Transl_elong_EF1A/Init_IF2_C"/>
</dbReference>
<dbReference type="Pfam" id="PF03144">
    <property type="entry name" value="GTP_EFTU_D2"/>
    <property type="match status" value="1"/>
</dbReference>
<evidence type="ECO:0000256" key="2">
    <source>
        <dbReference type="ARBA" id="ARBA00015953"/>
    </source>
</evidence>
<dbReference type="Pfam" id="PF09107">
    <property type="entry name" value="WHD_3rd_SelB"/>
    <property type="match status" value="1"/>
</dbReference>
<dbReference type="InterPro" id="IPR009000">
    <property type="entry name" value="Transl_B-barrel_sf"/>
</dbReference>
<dbReference type="NCBIfam" id="TIGR00475">
    <property type="entry name" value="selB"/>
    <property type="match status" value="1"/>
</dbReference>
<evidence type="ECO:0000256" key="4">
    <source>
        <dbReference type="ARBA" id="ARBA00022741"/>
    </source>
</evidence>
<dbReference type="Gene3D" id="2.40.30.10">
    <property type="entry name" value="Translation factors"/>
    <property type="match status" value="1"/>
</dbReference>
<dbReference type="PROSITE" id="PS51722">
    <property type="entry name" value="G_TR_2"/>
    <property type="match status" value="1"/>
</dbReference>
<keyword evidence="6" id="KW-0342">GTP-binding</keyword>
<comment type="function">
    <text evidence="7">Translation factor necessary for the incorporation of selenocysteine into proteins. It probably replaces EF-Tu for the insertion of selenocysteine directed by the UGA codon. SelB binds GTP and GDP.</text>
</comment>
<dbReference type="InterPro" id="IPR015190">
    <property type="entry name" value="Elong_fac_SelB-wing-hlx_typ-2"/>
</dbReference>
<dbReference type="SUPFAM" id="SSF50465">
    <property type="entry name" value="EF-Tu/eEF-1alpha/eIF2-gamma C-terminal domain"/>
    <property type="match status" value="1"/>
</dbReference>
<dbReference type="GO" id="GO:0001514">
    <property type="term" value="P:selenocysteine incorporation"/>
    <property type="evidence" value="ECO:0007669"/>
    <property type="project" value="InterPro"/>
</dbReference>
<dbReference type="Proteomes" id="UP000214689">
    <property type="component" value="Chromosome"/>
</dbReference>
<dbReference type="InterPro" id="IPR036388">
    <property type="entry name" value="WH-like_DNA-bd_sf"/>
</dbReference>
<gene>
    <name evidence="10" type="ORF">AXF17_03825</name>
</gene>
<reference evidence="11" key="1">
    <citation type="submission" date="2016-05" db="EMBL/GenBank/DDBJ databases">
        <authorList>
            <person name="Holder M.E."/>
            <person name="Ajami N.J."/>
            <person name="Petrosino J.F."/>
        </authorList>
    </citation>
    <scope>NUCLEOTIDE SEQUENCE [LARGE SCALE GENOMIC DNA]</scope>
    <source>
        <strain evidence="11">ATCC 700696</strain>
    </source>
</reference>
<dbReference type="Pfam" id="PF25461">
    <property type="entry name" value="Beta-barrel_SelB"/>
    <property type="match status" value="1"/>
</dbReference>
<evidence type="ECO:0000256" key="8">
    <source>
        <dbReference type="ARBA" id="ARBA00031615"/>
    </source>
</evidence>
<evidence type="ECO:0000256" key="7">
    <source>
        <dbReference type="ARBA" id="ARBA00025526"/>
    </source>
</evidence>
<dbReference type="GO" id="GO:0003924">
    <property type="term" value="F:GTPase activity"/>
    <property type="evidence" value="ECO:0007669"/>
    <property type="project" value="InterPro"/>
</dbReference>
<comment type="subcellular location">
    <subcellularLocation>
        <location evidence="1">Cytoplasm</location>
    </subcellularLocation>
</comment>
<evidence type="ECO:0000256" key="5">
    <source>
        <dbReference type="ARBA" id="ARBA00022917"/>
    </source>
</evidence>
<dbReference type="InterPro" id="IPR027417">
    <property type="entry name" value="P-loop_NTPase"/>
</dbReference>
<evidence type="ECO:0000256" key="6">
    <source>
        <dbReference type="ARBA" id="ARBA00023134"/>
    </source>
</evidence>
<dbReference type="PANTHER" id="PTHR43721">
    <property type="entry name" value="ELONGATION FACTOR TU-RELATED"/>
    <property type="match status" value="1"/>
</dbReference>
<dbReference type="SUPFAM" id="SSF50447">
    <property type="entry name" value="Translation proteins"/>
    <property type="match status" value="1"/>
</dbReference>
<evidence type="ECO:0000313" key="10">
    <source>
        <dbReference type="EMBL" id="ASS37665.1"/>
    </source>
</evidence>
<name>A0A223ARV2_9FIRM</name>
<dbReference type="NCBIfam" id="TIGR00231">
    <property type="entry name" value="small_GTP"/>
    <property type="match status" value="1"/>
</dbReference>
<dbReference type="Pfam" id="PF09106">
    <property type="entry name" value="WHD_2nd_SelB"/>
    <property type="match status" value="1"/>
</dbReference>
<dbReference type="CDD" id="cd04171">
    <property type="entry name" value="SelB"/>
    <property type="match status" value="1"/>
</dbReference>
<dbReference type="OrthoDB" id="9804504at2"/>
<keyword evidence="11" id="KW-1185">Reference proteome</keyword>
<dbReference type="InterPro" id="IPR000795">
    <property type="entry name" value="T_Tr_GTP-bd_dom"/>
</dbReference>
<dbReference type="PRINTS" id="PR00315">
    <property type="entry name" value="ELONGATNFCT"/>
</dbReference>
<dbReference type="InterPro" id="IPR004161">
    <property type="entry name" value="EFTu-like_2"/>
</dbReference>
<evidence type="ECO:0000256" key="3">
    <source>
        <dbReference type="ARBA" id="ARBA00022490"/>
    </source>
</evidence>
<evidence type="ECO:0000256" key="1">
    <source>
        <dbReference type="ARBA" id="ARBA00004496"/>
    </source>
</evidence>
<keyword evidence="10" id="KW-0251">Elongation factor</keyword>
<protein>
    <recommendedName>
        <fullName evidence="2">Selenocysteine-specific elongation factor</fullName>
    </recommendedName>
    <alternativeName>
        <fullName evidence="8">SelB translation factor</fullName>
    </alternativeName>
</protein>
<evidence type="ECO:0000259" key="9">
    <source>
        <dbReference type="PROSITE" id="PS51722"/>
    </source>
</evidence>
<dbReference type="InterPro" id="IPR004535">
    <property type="entry name" value="Transl_elong_SelB"/>
</dbReference>
<dbReference type="GO" id="GO:0003723">
    <property type="term" value="F:RNA binding"/>
    <property type="evidence" value="ECO:0007669"/>
    <property type="project" value="InterPro"/>
</dbReference>
<dbReference type="GO" id="GO:0005829">
    <property type="term" value="C:cytosol"/>
    <property type="evidence" value="ECO:0007669"/>
    <property type="project" value="TreeGrafter"/>
</dbReference>
<dbReference type="SUPFAM" id="SSF52540">
    <property type="entry name" value="P-loop containing nucleoside triphosphate hydrolases"/>
    <property type="match status" value="1"/>
</dbReference>
<dbReference type="EMBL" id="CP016199">
    <property type="protein sequence ID" value="ASS37665.1"/>
    <property type="molecule type" value="Genomic_DNA"/>
</dbReference>
<dbReference type="GO" id="GO:0005525">
    <property type="term" value="F:GTP binding"/>
    <property type="evidence" value="ECO:0007669"/>
    <property type="project" value="UniProtKB-KW"/>
</dbReference>
<dbReference type="InterPro" id="IPR050055">
    <property type="entry name" value="EF-Tu_GTPase"/>
</dbReference>
<evidence type="ECO:0000313" key="11">
    <source>
        <dbReference type="Proteomes" id="UP000214689"/>
    </source>
</evidence>
<keyword evidence="3" id="KW-0963">Cytoplasm</keyword>
<dbReference type="Gene3D" id="1.10.10.10">
    <property type="entry name" value="Winged helix-like DNA-binding domain superfamily/Winged helix DNA-binding domain"/>
    <property type="match status" value="1"/>
</dbReference>
<dbReference type="CDD" id="cd15491">
    <property type="entry name" value="selB_III"/>
    <property type="match status" value="1"/>
</dbReference>
<feature type="domain" description="Tr-type G" evidence="9">
    <location>
        <begin position="1"/>
        <end position="173"/>
    </location>
</feature>
<dbReference type="Pfam" id="PF00009">
    <property type="entry name" value="GTP_EFTU"/>
    <property type="match status" value="1"/>
</dbReference>
<dbReference type="AlphaFoldDB" id="A0A223ARV2"/>
<keyword evidence="5" id="KW-0648">Protein biosynthesis</keyword>
<dbReference type="InterPro" id="IPR005225">
    <property type="entry name" value="Small_GTP-bd"/>
</dbReference>
<dbReference type="InterPro" id="IPR015191">
    <property type="entry name" value="SelB_WHD4"/>
</dbReference>
<accession>A0A223ARV2</accession>
<dbReference type="InterPro" id="IPR036390">
    <property type="entry name" value="WH_DNA-bd_sf"/>
</dbReference>
<dbReference type="InterPro" id="IPR057335">
    <property type="entry name" value="Beta-barrel_SelB"/>
</dbReference>
<dbReference type="SUPFAM" id="SSF46785">
    <property type="entry name" value="Winged helix' DNA-binding domain"/>
    <property type="match status" value="1"/>
</dbReference>
<keyword evidence="4" id="KW-0547">Nucleotide-binding</keyword>
<dbReference type="Gene3D" id="1.10.10.2770">
    <property type="match status" value="1"/>
</dbReference>
<dbReference type="Gene3D" id="3.40.50.300">
    <property type="entry name" value="P-loop containing nucleotide triphosphate hydrolases"/>
    <property type="match status" value="1"/>
</dbReference>